<sequence length="106" mass="11751">MKLLLDECIDRKLARELTTYEVKTVPQMGWPGIKNGQLLTLAEAEFDVFITVDRNLSFQQNLPTFNIAVLVLQASSNRLADLKPLVPNILSILPTAEKGKATVVSI</sequence>
<feature type="domain" description="DUF5615" evidence="1">
    <location>
        <begin position="1"/>
        <end position="104"/>
    </location>
</feature>
<dbReference type="Proteomes" id="UP001050975">
    <property type="component" value="Unassembled WGS sequence"/>
</dbReference>
<name>A0AAV3XSV7_9CYAN</name>
<dbReference type="InterPro" id="IPR041049">
    <property type="entry name" value="DUF5615"/>
</dbReference>
<comment type="caution">
    <text evidence="2">The sequence shown here is derived from an EMBL/GenBank/DDBJ whole genome shotgun (WGS) entry which is preliminary data.</text>
</comment>
<protein>
    <recommendedName>
        <fullName evidence="1">DUF5615 domain-containing protein</fullName>
    </recommendedName>
</protein>
<keyword evidence="3" id="KW-1185">Reference proteome</keyword>
<dbReference type="Pfam" id="PF18480">
    <property type="entry name" value="DUF5615"/>
    <property type="match status" value="1"/>
</dbReference>
<accession>A0AAV3XSV7</accession>
<dbReference type="RefSeq" id="WP_226592544.1">
    <property type="nucleotide sequence ID" value="NZ_BLAY01000234.1"/>
</dbReference>
<dbReference type="EMBL" id="BLAY01000234">
    <property type="protein sequence ID" value="GET43585.1"/>
    <property type="molecule type" value="Genomic_DNA"/>
</dbReference>
<organism evidence="2 3">
    <name type="scientific">Microseira wollei NIES-4236</name>
    <dbReference type="NCBI Taxonomy" id="2530354"/>
    <lineage>
        <taxon>Bacteria</taxon>
        <taxon>Bacillati</taxon>
        <taxon>Cyanobacteriota</taxon>
        <taxon>Cyanophyceae</taxon>
        <taxon>Oscillatoriophycideae</taxon>
        <taxon>Aerosakkonematales</taxon>
        <taxon>Aerosakkonemataceae</taxon>
        <taxon>Microseira</taxon>
    </lineage>
</organism>
<gene>
    <name evidence="2" type="ORF">MiSe_84100</name>
</gene>
<reference evidence="2" key="1">
    <citation type="submission" date="2019-10" db="EMBL/GenBank/DDBJ databases">
        <title>Draft genome sequece of Microseira wollei NIES-4236.</title>
        <authorList>
            <person name="Yamaguchi H."/>
            <person name="Suzuki S."/>
            <person name="Kawachi M."/>
        </authorList>
    </citation>
    <scope>NUCLEOTIDE SEQUENCE</scope>
    <source>
        <strain evidence="2">NIES-4236</strain>
    </source>
</reference>
<dbReference type="AlphaFoldDB" id="A0AAV3XSV7"/>
<proteinExistence type="predicted"/>
<evidence type="ECO:0000259" key="1">
    <source>
        <dbReference type="Pfam" id="PF18480"/>
    </source>
</evidence>
<evidence type="ECO:0000313" key="3">
    <source>
        <dbReference type="Proteomes" id="UP001050975"/>
    </source>
</evidence>
<evidence type="ECO:0000313" key="2">
    <source>
        <dbReference type="EMBL" id="GET43585.1"/>
    </source>
</evidence>